<sequence>MRQILRSILVLYAILKFFILQINCFRLDLQESSACFQIQNIGGNQASVTSIVYIQGTTLVSVSDQQGYSYIYDIFDGTIHQTSTTANPPILGQIFYPNLLQATLSQQRFSVVDLLQKQEIVGIQNQGISYLSLIVADISKTKQEQLSRGSQKQSSLIVLNNRKTQTIQIKPSSLDNNFYPSTDNFDYLIQVKGLGNGQQGIFGMNNQNQNQYQLIEDFVVNPNSKFPTIPAGGRNSLLIAINSGQFNSVYSYLINLSILDQQKPVDFISPIILPATVNSFKKMNSTNYLLISYGAPTKFQGGGGGGGGGGGNQFTSPLPLQQNSLCAYDFGNAQNLLGTSYGVDTLSILLNPIICINMGTNQIMAIQSVFMNNKNYVVFSLLSSQIFIFENTDLINSKFSILTSNLINFQSQINGFISIMLQIPNTSILIIGTTQGQVASLDISNPTFISLTTQQQSQTLQITPLFSKIGIGSNGFSIGDIMLDSQTQTVIGITKNSLGQGMQQFGQQQLLFQYNLASQQRVLNSTRSYQGQQPGGGGGPGPGQQGQITIEQTVVFSTPSFLTLTSVTKQYYPIPSGQTKCPQQTPNPAPTLTPVKTLSLATQTQLIPLDVQTDNLNPLLIPGMLSYTSELNDKYVVLLLVTQPFQFSQYCIQNQKFNRLLQTENEQQYFSSESNINQQNRILQSSQISLNIYIINSLGVSVCKTSSNFYQLSSISQAPFQFIKDSVQNMFIVFQNSIMIIKPSVNTPSSFQTTTITLQNISTLASLADVVQILKITILNPINQIFIQLIMSDGSYITVIISYNQQWVQNQNQDLQLTLINTINNTSNPQIKSLLTFNTIYYMQSQNILAVQYNTNTDLIQYNMTTNSLNLQLTLYNISDSNTRFFSITSDNSLYQLMLDGEIKRIYAPQCYNQSCINIQCSIKTLLNTQASNSLQDILQKTTSNILLRQEQIYNQVLDYQNFITKVANIQIKRYFYFGSDSVYNIQYIHYKQIVSQQYLTQNNISMRLSFHTFNTSLPTNTSGGYQNLPPLKIYGDSPFSFDNYIQVSFRNILWNVNIDNYIDQTQPLIQIQNNISFFERFNILTYSIKNPNSILDNFNQFQIQSGSSATFRNMTIQNKNYQSANYFIQVPSTIFNLTLENIIVQNCKFESTVFVSASNQLFLNATNIQFNNNIITLSQSNQLLSTFMSAQSIALQGFQFQQNSVQQITLFGKTYQSQYFVANISNILIAQNAFFISDQSFNILILNVQFLQAIESQTYANFTRIIISQNRIFSQAYNPSIFNQYLTEINNNQNQQLPDNQINDMNTFISPKAQSQYFFFCTQYIQSIYVQNVNITDNKNIGFYQSSYLNLFQADLLNYKNIQLNQSETNSACIKITEFNTLSFQLTNSLLENLSIQNDYLIYIKTSQFNSLDQQQISTFKIDGLIIKNIKISTSSEYNQASILFLNSLLQNKVFINNLNVANVLIQTPLQVFYDMASTLTLLMPFSSAQLTNSNFLNFYTQSIKEVLYLNVQDLIMENNNFENNQFQTNAPLLGTNGGFILVQSKTLNMTKNSFYRGSSLNGAAVTITPTSSNPQFNFTNCIFSNLISFQYGGAVYINNPPANTIANFFQCQFTSLIANEGGSIYSYFTIRKALNNNKPEMPNIIITSPRINQTFASSQGSFISFYNMNVSLNDVIIDINNPLKQINLQQNILFQQIRQYQTVGSVFSVQNSNFTITNSQLNQIFCKQNQQQSSVINLQQKSTGNLQNVKIIQGSFSNGGALLVDTQSQILMNLVEIQKMNYQLVSSLRQIEQVSDSNLQLTQNQYQTQAVSAFIIRSFSQFQISQLTMNLNQCSNLFCVGSALSIVQSSGQIDKSIFTNNTSSNKGGAVSLINESGQVKIMNSLFQYNSANQEGGGLFIYQNVDLIQPNQKIIIFGSQFLQNSAFQGGGIYLNSFSQNSKLNSADWIQISDSKIMNNTANFLGGGIQYTGFDPEITSSTVISLNTAGKKYGGNLFSRPFKLQFNQKLTQQSNQNQIQYGVQYDPILQLERLQIGIQVSGDQLPDLIFELVDENNQVIDGSYESVIGSQIYAQVQPYGKLDDKNAFQISSSIQKITFTDYFNLTDISITGVPNSSISIQLSSPFINNPNYPENSYFYIIDIHLRDCIQGEVYKKGQVIYNGHSYNIFGCSKCPEGQYSLSYPNLNQPIFECQKCISNTNCLGGNVISLKEGFWRENDQTDEILQCINKQNNCLGGPQNFTCNTGHIGPLCESCDISNGYSRQGNFQCSKCGDIVNNTFKVLGLVVLYIVCAKMSVDGVLQRIMFIIKRKEQLKQEAQKQGASSQFIKNSIKREEVNASILLKLIISYFQIIMVVTTFQISFPSVFNSPIDVIANPTVQVLYSFECFFHEISLSTGVNIIYVQFIASVCLPILCVLVFIITGLIKYRGNSFLKRFYISTSLIYCLMYFQPSLYKDAVSILSCRSIGDHRYIQYNVLYTCYTDEHILWSLSLILPILLIISVIIPGFMMYKVYKSKDSILKRKNYMFIIGEYDMSEKRKIWYWEFLKMYMKLLIMSILIIYEYSIPNKILLILLIVVLYGFFLVKVHPYSEQLYNKIDIYSTFVLTTSIYLAFIAYENKTNYAWLLSSVIGIATINTVFLIWCFKKLAYAYFPMVKKTYFEFKFLCFKFSPFKCFYTKKTATIYKFQKLVKLVQNELKKRNIINAWTGKIKVPLENIIDLIIQGREQMKNGSKLDLNTSMKNRSQAKIVSLKKINLQSENQINEKNNVQKPLQLEKQLKSDNEIESINFEFPSENLIHYQNQNPSIIQLVAQQIPQSFLQNESVRAKINKLKSTSIIQDMGTNRNLLEIVPISSRFDENFGTQKLIQSPLTARSNENDQLASLKKIIQFESFTPKNQFHTTDRQIQEDQMSSPIQNQIISEIQNDSENDVASVQIPIEHLNNTDPNNQQNIQKLNRNILQKDQGGEKQDKGDIENQIIINNQKMEDSSKSENYLRLKDENSKIAQEFNGTQNSNKELNLQKLSRNILNIETDSQEQKSNEIQNQKIEQSEHQLNFEQENLIIMNSSRYDIQENKEKISPQLFSK</sequence>
<dbReference type="Proteomes" id="UP000009168">
    <property type="component" value="Unassembled WGS sequence"/>
</dbReference>
<name>W7XE54_TETTS</name>
<evidence type="ECO:0000256" key="2">
    <source>
        <dbReference type="SAM" id="MobiDB-lite"/>
    </source>
</evidence>
<feature type="transmembrane region" description="Helical" evidence="3">
    <location>
        <begin position="2622"/>
        <end position="2644"/>
    </location>
</feature>
<organism evidence="4 5">
    <name type="scientific">Tetrahymena thermophila (strain SB210)</name>
    <dbReference type="NCBI Taxonomy" id="312017"/>
    <lineage>
        <taxon>Eukaryota</taxon>
        <taxon>Sar</taxon>
        <taxon>Alveolata</taxon>
        <taxon>Ciliophora</taxon>
        <taxon>Intramacronucleata</taxon>
        <taxon>Oligohymenophorea</taxon>
        <taxon>Hymenostomatida</taxon>
        <taxon>Tetrahymenina</taxon>
        <taxon>Tetrahymenidae</taxon>
        <taxon>Tetrahymena</taxon>
    </lineage>
</organism>
<keyword evidence="3" id="KW-0472">Membrane</keyword>
<dbReference type="InParanoid" id="W7XE54"/>
<evidence type="ECO:0000256" key="1">
    <source>
        <dbReference type="SAM" id="Coils"/>
    </source>
</evidence>
<accession>W7XE54</accession>
<feature type="transmembrane region" description="Helical" evidence="3">
    <location>
        <begin position="2599"/>
        <end position="2616"/>
    </location>
</feature>
<feature type="region of interest" description="Disordered" evidence="2">
    <location>
        <begin position="525"/>
        <end position="546"/>
    </location>
</feature>
<feature type="transmembrane region" description="Helical" evidence="3">
    <location>
        <begin position="2545"/>
        <end position="2563"/>
    </location>
</feature>
<evidence type="ECO:0000256" key="3">
    <source>
        <dbReference type="SAM" id="Phobius"/>
    </source>
</evidence>
<protein>
    <submittedName>
        <fullName evidence="4">Transmembrane protein, putative</fullName>
    </submittedName>
</protein>
<feature type="transmembrane region" description="Helical" evidence="3">
    <location>
        <begin position="2282"/>
        <end position="2301"/>
    </location>
</feature>
<feature type="coiled-coil region" evidence="1">
    <location>
        <begin position="3012"/>
        <end position="3059"/>
    </location>
</feature>
<dbReference type="SUPFAM" id="SSF51126">
    <property type="entry name" value="Pectin lyase-like"/>
    <property type="match status" value="1"/>
</dbReference>
<feature type="transmembrane region" description="Helical" evidence="3">
    <location>
        <begin position="2401"/>
        <end position="2425"/>
    </location>
</feature>
<reference evidence="5" key="1">
    <citation type="journal article" date="2006" name="PLoS Biol.">
        <title>Macronuclear genome sequence of the ciliate Tetrahymena thermophila, a model eukaryote.</title>
        <authorList>
            <person name="Eisen J.A."/>
            <person name="Coyne R.S."/>
            <person name="Wu M."/>
            <person name="Wu D."/>
            <person name="Thiagarajan M."/>
            <person name="Wortman J.R."/>
            <person name="Badger J.H."/>
            <person name="Ren Q."/>
            <person name="Amedeo P."/>
            <person name="Jones K.M."/>
            <person name="Tallon L.J."/>
            <person name="Delcher A.L."/>
            <person name="Salzberg S.L."/>
            <person name="Silva J.C."/>
            <person name="Haas B.J."/>
            <person name="Majoros W.H."/>
            <person name="Farzad M."/>
            <person name="Carlton J.M."/>
            <person name="Smith R.K. Jr."/>
            <person name="Garg J."/>
            <person name="Pearlman R.E."/>
            <person name="Karrer K.M."/>
            <person name="Sun L."/>
            <person name="Manning G."/>
            <person name="Elde N.C."/>
            <person name="Turkewitz A.P."/>
            <person name="Asai D.J."/>
            <person name="Wilkes D.E."/>
            <person name="Wang Y."/>
            <person name="Cai H."/>
            <person name="Collins K."/>
            <person name="Stewart B.A."/>
            <person name="Lee S.R."/>
            <person name="Wilamowska K."/>
            <person name="Weinberg Z."/>
            <person name="Ruzzo W.L."/>
            <person name="Wloga D."/>
            <person name="Gaertig J."/>
            <person name="Frankel J."/>
            <person name="Tsao C.-C."/>
            <person name="Gorovsky M.A."/>
            <person name="Keeling P.J."/>
            <person name="Waller R.F."/>
            <person name="Patron N.J."/>
            <person name="Cherry J.M."/>
            <person name="Stover N.A."/>
            <person name="Krieger C.J."/>
            <person name="del Toro C."/>
            <person name="Ryder H.F."/>
            <person name="Williamson S.C."/>
            <person name="Barbeau R.A."/>
            <person name="Hamilton E.P."/>
            <person name="Orias E."/>
        </authorList>
    </citation>
    <scope>NUCLEOTIDE SEQUENCE [LARGE SCALE GENOMIC DNA]</scope>
    <source>
        <strain evidence="5">SB210</strain>
    </source>
</reference>
<evidence type="ECO:0000313" key="4">
    <source>
        <dbReference type="EMBL" id="EWS74813.1"/>
    </source>
</evidence>
<feature type="transmembrane region" description="Helical" evidence="3">
    <location>
        <begin position="2486"/>
        <end position="2513"/>
    </location>
</feature>
<keyword evidence="3" id="KW-1133">Transmembrane helix</keyword>
<evidence type="ECO:0000313" key="5">
    <source>
        <dbReference type="Proteomes" id="UP000009168"/>
    </source>
</evidence>
<keyword evidence="5" id="KW-1185">Reference proteome</keyword>
<keyword evidence="3 4" id="KW-0812">Transmembrane</keyword>
<dbReference type="GeneID" id="24440047"/>
<feature type="compositionally biased region" description="Gly residues" evidence="2">
    <location>
        <begin position="533"/>
        <end position="544"/>
    </location>
</feature>
<dbReference type="CDD" id="cd00185">
    <property type="entry name" value="TNFRSF"/>
    <property type="match status" value="1"/>
</dbReference>
<gene>
    <name evidence="4" type="ORF">TTHERM_000654049</name>
</gene>
<dbReference type="OrthoDB" id="20615at2759"/>
<dbReference type="PANTHER" id="PTHR11319:SF35">
    <property type="entry name" value="OUTER MEMBRANE PROTEIN PMPC-RELATED"/>
    <property type="match status" value="1"/>
</dbReference>
<dbReference type="EMBL" id="GG662720">
    <property type="protein sequence ID" value="EWS74813.1"/>
    <property type="molecule type" value="Genomic_DNA"/>
</dbReference>
<proteinExistence type="predicted"/>
<dbReference type="KEGG" id="tet:TTHERM_000654049"/>
<keyword evidence="1" id="KW-0175">Coiled coil</keyword>
<dbReference type="InterPro" id="IPR011050">
    <property type="entry name" value="Pectin_lyase_fold/virulence"/>
</dbReference>
<dbReference type="RefSeq" id="XP_012652644.1">
    <property type="nucleotide sequence ID" value="XM_012797190.1"/>
</dbReference>
<feature type="transmembrane region" description="Helical" evidence="3">
    <location>
        <begin position="2341"/>
        <end position="2363"/>
    </location>
</feature>
<feature type="transmembrane region" description="Helical" evidence="3">
    <location>
        <begin position="2569"/>
        <end position="2587"/>
    </location>
</feature>
<dbReference type="PANTHER" id="PTHR11319">
    <property type="entry name" value="G PROTEIN-COUPLED RECEPTOR-RELATED"/>
    <property type="match status" value="1"/>
</dbReference>